<comment type="caution">
    <text evidence="6">The sequence shown here is derived from an EMBL/GenBank/DDBJ whole genome shotgun (WGS) entry which is preliminary data.</text>
</comment>
<dbReference type="AlphaFoldDB" id="A0A433J2G3"/>
<name>A0A433J2G3_9PROT</name>
<feature type="compositionally biased region" description="Low complexity" evidence="5">
    <location>
        <begin position="207"/>
        <end position="220"/>
    </location>
</feature>
<feature type="compositionally biased region" description="Basic and acidic residues" evidence="5">
    <location>
        <begin position="1"/>
        <end position="12"/>
    </location>
</feature>
<protein>
    <recommendedName>
        <fullName evidence="8">Inner membrane protein</fullName>
    </recommendedName>
</protein>
<evidence type="ECO:0000256" key="1">
    <source>
        <dbReference type="ARBA" id="ARBA00004370"/>
    </source>
</evidence>
<dbReference type="InterPro" id="IPR059216">
    <property type="entry name" value="LeuA_carph_isopro_dom"/>
</dbReference>
<keyword evidence="2" id="KW-0812">Transmembrane</keyword>
<evidence type="ECO:0000313" key="6">
    <source>
        <dbReference type="EMBL" id="RUQ65885.1"/>
    </source>
</evidence>
<dbReference type="Pfam" id="PF09731">
    <property type="entry name" value="Mitofilin"/>
    <property type="match status" value="1"/>
</dbReference>
<dbReference type="EMBL" id="RZIJ01000025">
    <property type="protein sequence ID" value="RUQ65885.1"/>
    <property type="molecule type" value="Genomic_DNA"/>
</dbReference>
<feature type="compositionally biased region" description="Low complexity" evidence="5">
    <location>
        <begin position="17"/>
        <end position="34"/>
    </location>
</feature>
<comment type="subcellular location">
    <subcellularLocation>
        <location evidence="1">Membrane</location>
    </subcellularLocation>
</comment>
<evidence type="ECO:0000256" key="2">
    <source>
        <dbReference type="ARBA" id="ARBA00022692"/>
    </source>
</evidence>
<dbReference type="OrthoDB" id="8421723at2"/>
<proteinExistence type="predicted"/>
<keyword evidence="3" id="KW-1133">Transmembrane helix</keyword>
<evidence type="ECO:0000256" key="4">
    <source>
        <dbReference type="ARBA" id="ARBA00023136"/>
    </source>
</evidence>
<feature type="compositionally biased region" description="Low complexity" evidence="5">
    <location>
        <begin position="170"/>
        <end position="182"/>
    </location>
</feature>
<dbReference type="RefSeq" id="WP_127002951.1">
    <property type="nucleotide sequence ID" value="NZ_JAKOAR010000057.1"/>
</dbReference>
<organism evidence="6 7">
    <name type="scientific">Azospirillum doebereinerae</name>
    <dbReference type="NCBI Taxonomy" id="92933"/>
    <lineage>
        <taxon>Bacteria</taxon>
        <taxon>Pseudomonadati</taxon>
        <taxon>Pseudomonadota</taxon>
        <taxon>Alphaproteobacteria</taxon>
        <taxon>Rhodospirillales</taxon>
        <taxon>Azospirillaceae</taxon>
        <taxon>Azospirillum</taxon>
    </lineage>
</organism>
<dbReference type="NCBIfam" id="NF046037">
    <property type="entry name" value="carphisopro"/>
    <property type="match status" value="1"/>
</dbReference>
<evidence type="ECO:0000313" key="7">
    <source>
        <dbReference type="Proteomes" id="UP000280346"/>
    </source>
</evidence>
<dbReference type="GO" id="GO:0016020">
    <property type="term" value="C:membrane"/>
    <property type="evidence" value="ECO:0007669"/>
    <property type="project" value="UniProtKB-SubCell"/>
</dbReference>
<gene>
    <name evidence="6" type="ORF">EJ913_24745</name>
</gene>
<dbReference type="PANTHER" id="PTHR15415">
    <property type="entry name" value="MITOFILIN"/>
    <property type="match status" value="1"/>
</dbReference>
<dbReference type="Proteomes" id="UP000280346">
    <property type="component" value="Unassembled WGS sequence"/>
</dbReference>
<accession>A0A433J2G3</accession>
<sequence>MTSRPGSDRPTNEQDGDSNAASPGNAGAPGNTGAVDRIVERFGGIRPMANKLDTPVTTVQGWKKRGAIPLARHADLRAAAAKHRIKIDEADLDAATPSEDRTVVVEGIIPASAPVDALTTDAVIVPPVAAAPDASPADTIPGDAVPVAITPVEGAPILGEPTATDTPKLDPAADAVTDPAAPKLDPEAPAVDGATSGTTLGGTIPLDATPATDTEAAARSAADKDDGPSLYSTVYPATADDAAPGYTKPASAEPPRIETTTVPPASSYIDEPRSGAGFATSLSIVALLVGAAALAEPWWGPRLPGWPGASGAPAAVATPADPALRTQVQQLTERLARLEQRPAPAAAAPVVVNGTAPTDSAATPAADTSGLEASLRQLAERIDGLEKRPVAPAEAPAPEPDPRVAELTERFGGIEQKLTAVAGNSQAAQDLRRDLDAVKQQVATVNQAVETRRDAATAAQALVLAAGQLRLALNAGLPFQQDLQAVRALGIGDAGVTQPLDAVAPFAAKGIPTQAQMIDRFRPLATEIVQAANRGPGTTWVDQVTGKLATLVTVRRQGGGVVGTSADAIVARTEAAVNENNLAKAVEELSTLQGPGSEVAAPWLADAKARLAADQSGRNLTERAIALLTTAAGGKGAAQ</sequence>
<evidence type="ECO:0000256" key="5">
    <source>
        <dbReference type="SAM" id="MobiDB-lite"/>
    </source>
</evidence>
<feature type="region of interest" description="Disordered" evidence="5">
    <location>
        <begin position="156"/>
        <end position="268"/>
    </location>
</feature>
<dbReference type="PANTHER" id="PTHR15415:SF7">
    <property type="entry name" value="MICOS COMPLEX SUBUNIT MIC60"/>
    <property type="match status" value="1"/>
</dbReference>
<keyword evidence="4" id="KW-0472">Membrane</keyword>
<keyword evidence="7" id="KW-1185">Reference proteome</keyword>
<dbReference type="InterPro" id="IPR019133">
    <property type="entry name" value="MIC60"/>
</dbReference>
<evidence type="ECO:0000256" key="3">
    <source>
        <dbReference type="ARBA" id="ARBA00022989"/>
    </source>
</evidence>
<reference evidence="6 7" key="1">
    <citation type="submission" date="2018-12" db="EMBL/GenBank/DDBJ databases">
        <authorList>
            <person name="Yang Y."/>
        </authorList>
    </citation>
    <scope>NUCLEOTIDE SEQUENCE [LARGE SCALE GENOMIC DNA]</scope>
    <source>
        <strain evidence="6 7">GSF71</strain>
    </source>
</reference>
<evidence type="ECO:0008006" key="8">
    <source>
        <dbReference type="Google" id="ProtNLM"/>
    </source>
</evidence>
<feature type="region of interest" description="Disordered" evidence="5">
    <location>
        <begin position="1"/>
        <end position="35"/>
    </location>
</feature>